<dbReference type="Gene3D" id="3.30.2410.10">
    <property type="entry name" value="Hect, E3 ligase catalytic domain"/>
    <property type="match status" value="1"/>
</dbReference>
<dbReference type="InterPro" id="IPR000569">
    <property type="entry name" value="HECT_dom"/>
</dbReference>
<evidence type="ECO:0000256" key="3">
    <source>
        <dbReference type="PROSITE-ProRule" id="PRU00104"/>
    </source>
</evidence>
<dbReference type="Gene3D" id="2.60.120.920">
    <property type="match status" value="1"/>
</dbReference>
<feature type="compositionally biased region" description="Basic residues" evidence="4">
    <location>
        <begin position="2147"/>
        <end position="2156"/>
    </location>
</feature>
<dbReference type="InterPro" id="IPR043366">
    <property type="entry name" value="HECTD4"/>
</dbReference>
<dbReference type="PROSITE" id="PS50237">
    <property type="entry name" value="HECT"/>
    <property type="match status" value="1"/>
</dbReference>
<evidence type="ECO:0000313" key="6">
    <source>
        <dbReference type="EMBL" id="EMP37137.1"/>
    </source>
</evidence>
<dbReference type="Gene3D" id="3.90.1750.10">
    <property type="entry name" value="Hect, E3 ligase catalytic domains"/>
    <property type="match status" value="2"/>
</dbReference>
<gene>
    <name evidence="6" type="ORF">UY3_05668</name>
</gene>
<name>M7C954_CHEMY</name>
<protein>
    <submittedName>
        <fullName evidence="6">Putative E3 ubiquitin-protein ligase C12orf51</fullName>
    </submittedName>
</protein>
<evidence type="ECO:0000256" key="2">
    <source>
        <dbReference type="ARBA" id="ARBA00022786"/>
    </source>
</evidence>
<feature type="region of interest" description="Disordered" evidence="4">
    <location>
        <begin position="2281"/>
        <end position="2307"/>
    </location>
</feature>
<feature type="compositionally biased region" description="Basic and acidic residues" evidence="4">
    <location>
        <begin position="2629"/>
        <end position="2662"/>
    </location>
</feature>
<dbReference type="Pfam" id="PF00632">
    <property type="entry name" value="HECT"/>
    <property type="match status" value="1"/>
</dbReference>
<dbReference type="GO" id="GO:0042593">
    <property type="term" value="P:glucose homeostasis"/>
    <property type="evidence" value="ECO:0007669"/>
    <property type="project" value="TreeGrafter"/>
</dbReference>
<dbReference type="PANTHER" id="PTHR46435">
    <property type="entry name" value="E3 UBIQUITIN-PROTEIN LIGASE HECTD4-RELATED"/>
    <property type="match status" value="1"/>
</dbReference>
<organism evidence="6 7">
    <name type="scientific">Chelonia mydas</name>
    <name type="common">Green sea-turtle</name>
    <name type="synonym">Chelonia agassizi</name>
    <dbReference type="NCBI Taxonomy" id="8469"/>
    <lineage>
        <taxon>Eukaryota</taxon>
        <taxon>Metazoa</taxon>
        <taxon>Chordata</taxon>
        <taxon>Craniata</taxon>
        <taxon>Vertebrata</taxon>
        <taxon>Euteleostomi</taxon>
        <taxon>Archelosauria</taxon>
        <taxon>Testudinata</taxon>
        <taxon>Testudines</taxon>
        <taxon>Cryptodira</taxon>
        <taxon>Durocryptodira</taxon>
        <taxon>Americhelydia</taxon>
        <taxon>Chelonioidea</taxon>
        <taxon>Cheloniidae</taxon>
        <taxon>Chelonia</taxon>
    </lineage>
</organism>
<feature type="compositionally biased region" description="Basic and acidic residues" evidence="4">
    <location>
        <begin position="2281"/>
        <end position="2296"/>
    </location>
</feature>
<dbReference type="STRING" id="8469.M7C954"/>
<keyword evidence="1" id="KW-0808">Transferase</keyword>
<dbReference type="PANTHER" id="PTHR46435:SF1">
    <property type="entry name" value="E3 UBIQUITIN-PROTEIN LIGASE HECTD4-RELATED"/>
    <property type="match status" value="1"/>
</dbReference>
<feature type="domain" description="HECT" evidence="5">
    <location>
        <begin position="2942"/>
        <end position="3141"/>
    </location>
</feature>
<evidence type="ECO:0000256" key="4">
    <source>
        <dbReference type="SAM" id="MobiDB-lite"/>
    </source>
</evidence>
<dbReference type="CDD" id="cd13735">
    <property type="entry name" value="SPRY_HECT_like"/>
    <property type="match status" value="1"/>
</dbReference>
<dbReference type="Gene3D" id="3.30.2160.10">
    <property type="entry name" value="Hect, E3 ligase catalytic domain"/>
    <property type="match status" value="1"/>
</dbReference>
<feature type="compositionally biased region" description="Basic and acidic residues" evidence="4">
    <location>
        <begin position="2586"/>
        <end position="2600"/>
    </location>
</feature>
<dbReference type="SMART" id="SM00119">
    <property type="entry name" value="HECTc"/>
    <property type="match status" value="1"/>
</dbReference>
<keyword evidence="2 3" id="KW-0833">Ubl conjugation pathway</keyword>
<dbReference type="GO" id="GO:0004842">
    <property type="term" value="F:ubiquitin-protein transferase activity"/>
    <property type="evidence" value="ECO:0007669"/>
    <property type="project" value="InterPro"/>
</dbReference>
<proteinExistence type="predicted"/>
<reference evidence="7" key="1">
    <citation type="journal article" date="2013" name="Nat. Genet.">
        <title>The draft genomes of soft-shell turtle and green sea turtle yield insights into the development and evolution of the turtle-specific body plan.</title>
        <authorList>
            <person name="Wang Z."/>
            <person name="Pascual-Anaya J."/>
            <person name="Zadissa A."/>
            <person name="Li W."/>
            <person name="Niimura Y."/>
            <person name="Huang Z."/>
            <person name="Li C."/>
            <person name="White S."/>
            <person name="Xiong Z."/>
            <person name="Fang D."/>
            <person name="Wang B."/>
            <person name="Ming Y."/>
            <person name="Chen Y."/>
            <person name="Zheng Y."/>
            <person name="Kuraku S."/>
            <person name="Pignatelli M."/>
            <person name="Herrero J."/>
            <person name="Beal K."/>
            <person name="Nozawa M."/>
            <person name="Li Q."/>
            <person name="Wang J."/>
            <person name="Zhang H."/>
            <person name="Yu L."/>
            <person name="Shigenobu S."/>
            <person name="Wang J."/>
            <person name="Liu J."/>
            <person name="Flicek P."/>
            <person name="Searle S."/>
            <person name="Wang J."/>
            <person name="Kuratani S."/>
            <person name="Yin Y."/>
            <person name="Aken B."/>
            <person name="Zhang G."/>
            <person name="Irie N."/>
        </authorList>
    </citation>
    <scope>NUCLEOTIDE SEQUENCE [LARGE SCALE GENOMIC DNA]</scope>
</reference>
<accession>M7C954</accession>
<feature type="region of interest" description="Disordered" evidence="4">
    <location>
        <begin position="2119"/>
        <end position="2168"/>
    </location>
</feature>
<feature type="active site" description="Glycyl thioester intermediate" evidence="3">
    <location>
        <position position="3109"/>
    </location>
</feature>
<evidence type="ECO:0000313" key="7">
    <source>
        <dbReference type="Proteomes" id="UP000031443"/>
    </source>
</evidence>
<dbReference type="InterPro" id="IPR043136">
    <property type="entry name" value="B30.2/SPRY_sf"/>
</dbReference>
<evidence type="ECO:0000256" key="1">
    <source>
        <dbReference type="ARBA" id="ARBA00022679"/>
    </source>
</evidence>
<dbReference type="eggNOG" id="KOG1426">
    <property type="taxonomic scope" value="Eukaryota"/>
</dbReference>
<feature type="compositionally biased region" description="Polar residues" evidence="4">
    <location>
        <begin position="1134"/>
        <end position="1153"/>
    </location>
</feature>
<dbReference type="InterPro" id="IPR035781">
    <property type="entry name" value="SPRY_HECTD4"/>
</dbReference>
<feature type="region of interest" description="Disordered" evidence="4">
    <location>
        <begin position="2586"/>
        <end position="2662"/>
    </location>
</feature>
<dbReference type="SUPFAM" id="SSF56204">
    <property type="entry name" value="Hect, E3 ligase catalytic domain"/>
    <property type="match status" value="1"/>
</dbReference>
<dbReference type="InterPro" id="IPR035983">
    <property type="entry name" value="Hect_E3_ubiquitin_ligase"/>
</dbReference>
<dbReference type="Proteomes" id="UP000031443">
    <property type="component" value="Unassembled WGS sequence"/>
</dbReference>
<keyword evidence="7" id="KW-1185">Reference proteome</keyword>
<feature type="region of interest" description="Disordered" evidence="4">
    <location>
        <begin position="1134"/>
        <end position="1167"/>
    </location>
</feature>
<dbReference type="FunFam" id="3.30.2410.10:FF:000015">
    <property type="entry name" value="probable E3 ubiquitin-protein ligase HECTD4 isoform X1"/>
    <property type="match status" value="1"/>
</dbReference>
<feature type="compositionally biased region" description="Low complexity" evidence="4">
    <location>
        <begin position="2119"/>
        <end position="2146"/>
    </location>
</feature>
<dbReference type="EMBL" id="KB523138">
    <property type="protein sequence ID" value="EMP37137.1"/>
    <property type="molecule type" value="Genomic_DNA"/>
</dbReference>
<evidence type="ECO:0000259" key="5">
    <source>
        <dbReference type="PROSITE" id="PS50237"/>
    </source>
</evidence>
<sequence>MRKEGESAKSINEMLLSRLSRYRASPSATLAALTGSTISNTLKEDQAGACYDTMNNMIWTCSNDYIDQWCNPGNQAFHYVCQRLGVSHIITEPRGDAITTNEVINQLLHHVGAMCIHQLNLLAASNNLPITNFLGKQHPIEAHHLSSICDIMEKAMVNGDTCIIRCILVVFQVVFKFFFSPQTERNRDIIRRSGLLLWQLLMAPKSQICPEIQKEVCLAISSGLNILYPGEVEINNLLKLVLTEGERNSGLSQLRDVILTNLAEQLQNNRFGSEDDDHYRLNDELLHYILKIVVRESCILITKCQTVSKDEFQRLLSTVPAASSCLRYLMAVQNHLLSNTILIKPDENDDSDSSLQGETLKVQELKTSILALATQILTGCDEVLEILQQVTTAVINSDISDREQRLKGLEQVTKATMLGHLLPVLLTSLMHPNLQTLTMADALMPQLVQLVLYTSQTALLLKTQSPVFSEVGSSPSGTSEQKGKLFPDERILEEKEEPGFLTGLKIPAPWAAGKTVETVHPVRDNYKFKETVHIPGARCLYLRFDSRCSSQYDYDKLVIYAGPNTNSRKVAEYGGNTLGYGSRSVLGTGWPKDLVKVEGDTVTFSFEMRSGREHNTPDKAMWGFACTVRAQESSEDVSGGLPFLVDLALGLSVLACSMLRILYNGPEITKDEETCQELLRSKLLQRCQWQVEANGVISPALTPSPSPLPLTIDEDREFTYPSDVLVPPVGHHFDLPRIRLPPGIMIKLREISGRARPQFRPSIKEVIQPDVMEEMVVSCVIKHLNLVDALQSLINFQYQEEHAEEYDLLCKIMGETFKKLNAMERQLQSVAELEQRWQNEVDDAIHGKLENNVPFFYDYHFNESKMKELELLCSMKEISFDGSDIENMVLSLSMSAPSDLEMIGNEDLEFTRSSQRRRHVTSHRSSSFTLLQSLTIEDSRDKPTYSVLLGQLFAFIGTNPDQAVSSSSFLLAAQTRWRRGNTRKQALVHMRELLTAAVRVGGVTHLVGPVTMVLQGGPRIEELTCGGMVEQVQEAFGETMTSVVSLCARYPIACANSIGLLCTIPYTRSEEKCLVRSGLVQLMDKLCSLSSQTESSSNEKQTKKQKVATMAWAAFQVLANRCVEWEKEEGCQTVLSPTASEPDTSLTKTSPKNSIKGDKDPGEESEAVDGKLSIFIHKREDQSSHEVLQPLLSSSEGRPFRLGTGANMEKVVKMDRDMTKSGCCEVITEEAAAALRKATKWAQSGLIVSVGPPIESISPETTSGLSIGDKKKTAQTSICRERNSELARTDPVRPFISGHVANSMAAEVIALLHSLLMAPESNAAQIWTTTAEKVLSRALMYIPQLGKYAESILENGSSNGRKLAKLQRIARQAVAALCALGGFKETIKIGSEVQAPSFYWEIEIVSYGDTDDDTGPIVSFGFATEAEKRDGAWTNPVGTCLFHNNGRAVHYNGSSLLQWKSVRLDVTLSPGDIAGIGWERTEGTPPPPGQPAKGRVYFTYCGQRLGPYLEDVSGGMWPVVHIQKKAGLTNTKVRANFGSRQFAYAEGQAHRNAADLCIDLAEEISANFEALPFAMASDSDNDAGTSIASDPGTHGPPCRIAAVATAQQRMVDIARQTVEFLYEENGGIPRDLYLPTIEDIKDEANKFTIDKVRKGLTVVTRSPDSNNVASNAVGTALPKFAIRGMLKTFGLHGVVLDVDSVNELVQVETYLRSEGVLVRYWYPIDMLERPPAGYRRTATNGLVTLDNTNIQIHRELLRCEASLARLYCRMALLNIFAPKSPHMFTRLFHIPAIRDITLEHLQLLSNQLLASPLPDGTISSSSILLAQSLQHCIHSQNCSATDLFYQGNSQQIREWLTVAITRTLHQGEESLLELTKQICSFFQTAPEQFPAEEFPISESKVNMDVNFPGAAFVVVSCKESQSGFRKDSSLYKAPWARVFVYGLGHKIKRNGQLNLTEAVCYPRDASPTNTGLTPPPTTNQYPSVIISTDKVHIKLGNFLWTTDMAACVKELIFHLLGELLRKIHNLEQKKNPAGLSSSIALQLNPCLAMLMALQSELHKLYDEETQNWVSGNACGGSGVGVADQGRFSTYFHALMEGCLAVAEVTLPINMSVTASVMSSTNAPNLSDSSSSSSSSPGQTPQSPSLLSKRKKVKMKREKTSSSGKRSSSRAAETDAAILNIGGSKPEDMLWFHRALTLLIILRHLTKKDPQGLGVTNDAVADACQALVGATAHSRLLVISGIPTHLEEGIVRSAIRKACNAHGGVFKDEIYIPLQEEDPKKIKDKAGGGECRTELEKPTVSSSADSLDISSSSSVTPAMSVSASASTSQASLCSSQGISRTISDISVDQFQAGLELAIPPGLLEPHVVSSQESLDLSLCSTGSLGSLGSLGEQLDNVETASVSDVGSMYTVTSLDNQPLMSRPIKGFAVVEIRSRAKIEKIRASLFNSSDLIGLSSLDGEDELMEMSTEEILTVSTVNQSLFDTQGSPVLEDYFNDKSIKGEKLVPGAREVLTDIFKSCVHSEQMLSLTPAKPIKVADIYLSKEQINSQTPGNLLHVFFTNVRPPKKVLEDQLTQILRKYGVPKPKFDKSKYNKAGKEQHPVKVVSSKRPVTKPPAKEKSVLNSVSRTALSEKKPTVKPKSPEKGKPDEKDPEKSPTKKQEVPEEKYLTLDGFHRFVVDRAKQDIRSVWRAILSCGYDLHFERCACIDARHAQKASRKWTLEMDVALVQYINRLCRHLAITPARLHPHEVYLDPADAADPRVSCLLNVPIESLRLRFALLQSLNTMLETFFLPLVELRQTEMYANSIAVLLREAKGEIRSSENSYFCQAARQLACVPSSQLCVKLASGGDPTYAFNIRFTGEEVHGTSGSFRHFLWQVCKELQSSLLSLLLLCPSSTVNKNKINDETELEALCAEIASQHLATESPDCPNKPCCKFTYLSMTGEELELCPRGRHIPVIWENKDMYATAIRNLRLHELQNPDCMTAVRAGLGSIIPLQLLTTLTPLEMELRTCGLPYINLEFLKAHTMYQVGLMETDQHIEFFWGALEMFTQEELCKFIKFACNQERIPFTCPCKDGGPDTAHVPPYPMKIAPPDGAAGSPDSRYIRVETCMFMIKLPQYSSLDIMLEKLRYAVHYREDPLSG</sequence>